<dbReference type="AlphaFoldDB" id="A0A6I2V147"/>
<feature type="domain" description="Aminoacyl-transfer RNA synthetases class-II family profile" evidence="14">
    <location>
        <begin position="118"/>
        <end position="321"/>
    </location>
</feature>
<comment type="catalytic activity">
    <reaction evidence="12 13">
        <text>tRNA(Phe) + L-phenylalanine + ATP = L-phenylalanyl-tRNA(Phe) + AMP + diphosphate + H(+)</text>
        <dbReference type="Rhea" id="RHEA:19413"/>
        <dbReference type="Rhea" id="RHEA-COMP:9668"/>
        <dbReference type="Rhea" id="RHEA-COMP:9699"/>
        <dbReference type="ChEBI" id="CHEBI:15378"/>
        <dbReference type="ChEBI" id="CHEBI:30616"/>
        <dbReference type="ChEBI" id="CHEBI:33019"/>
        <dbReference type="ChEBI" id="CHEBI:58095"/>
        <dbReference type="ChEBI" id="CHEBI:78442"/>
        <dbReference type="ChEBI" id="CHEBI:78531"/>
        <dbReference type="ChEBI" id="CHEBI:456215"/>
        <dbReference type="EC" id="6.1.1.20"/>
    </reaction>
</comment>
<dbReference type="InterPro" id="IPR010978">
    <property type="entry name" value="tRNA-bd_arm"/>
</dbReference>
<evidence type="ECO:0000256" key="7">
    <source>
        <dbReference type="ARBA" id="ARBA00022741"/>
    </source>
</evidence>
<evidence type="ECO:0000256" key="3">
    <source>
        <dbReference type="ARBA" id="ARBA00011209"/>
    </source>
</evidence>
<dbReference type="RefSeq" id="WP_154621429.1">
    <property type="nucleotide sequence ID" value="NZ_CBCTNG010000021.1"/>
</dbReference>
<reference evidence="15 16" key="1">
    <citation type="submission" date="2019-08" db="EMBL/GenBank/DDBJ databases">
        <title>In-depth cultivation of the pig gut microbiome towards novel bacterial diversity and tailored functional studies.</title>
        <authorList>
            <person name="Wylensek D."/>
            <person name="Hitch T.C.A."/>
            <person name="Clavel T."/>
        </authorList>
    </citation>
    <scope>NUCLEOTIDE SEQUENCE [LARGE SCALE GENOMIC DNA]</scope>
    <source>
        <strain evidence="16">WCA-380-WT-3B3</strain>
    </source>
</reference>
<dbReference type="HAMAP" id="MF_00281">
    <property type="entry name" value="Phe_tRNA_synth_alpha1"/>
    <property type="match status" value="1"/>
</dbReference>
<dbReference type="GO" id="GO:0016740">
    <property type="term" value="F:transferase activity"/>
    <property type="evidence" value="ECO:0007669"/>
    <property type="project" value="UniProtKB-ARBA"/>
</dbReference>
<keyword evidence="10 13" id="KW-0648">Protein biosynthesis</keyword>
<sequence length="342" mass="38532">MEEKIAKLREQAAELIQQKASSLSELDDIRIRFLGKKGEFTSILRSMGALAKEDRPKVGKIINEAKAQIEELIAEKNKELKAQALADKIAGEKIDVTLPGRNVPMGHLHPLTLTLERIKDIFVHMGFSVEEGPEIERDYFNFEALNLPKDHPARDMQDSFYITDEILMRSQTSPVQARTMQGNEPNAPIRMIAPGRVYRRDEYDATHSPMFTQVEGLVIDKGISLADLKGTLELFLHQIFNENVGVRFRPSFFPFTEPSAEVDISCVMCHGKGCRVCKGTGWLEILGAGMVHPHVLEMSGYDPKKVSGFAFGLGVERIAMLSYGIDDLRLFYDNDIRFLSQF</sequence>
<dbReference type="InterPro" id="IPR004188">
    <property type="entry name" value="Phe-tRNA_ligase_II_N"/>
</dbReference>
<dbReference type="GO" id="GO:0000049">
    <property type="term" value="F:tRNA binding"/>
    <property type="evidence" value="ECO:0007669"/>
    <property type="project" value="InterPro"/>
</dbReference>
<dbReference type="InterPro" id="IPR006195">
    <property type="entry name" value="aa-tRNA-synth_II"/>
</dbReference>
<evidence type="ECO:0000256" key="9">
    <source>
        <dbReference type="ARBA" id="ARBA00022842"/>
    </source>
</evidence>
<dbReference type="InterPro" id="IPR002319">
    <property type="entry name" value="Phenylalanyl-tRNA_Synthase"/>
</dbReference>
<comment type="subcellular location">
    <subcellularLocation>
        <location evidence="1 13">Cytoplasm</location>
    </subcellularLocation>
</comment>
<dbReference type="GO" id="GO:0140096">
    <property type="term" value="F:catalytic activity, acting on a protein"/>
    <property type="evidence" value="ECO:0007669"/>
    <property type="project" value="UniProtKB-ARBA"/>
</dbReference>
<protein>
    <recommendedName>
        <fullName evidence="13">Phenylalanine--tRNA ligase alpha subunit</fullName>
        <ecNumber evidence="13">6.1.1.20</ecNumber>
    </recommendedName>
    <alternativeName>
        <fullName evidence="13">Phenylalanyl-tRNA synthetase alpha subunit</fullName>
        <shortName evidence="13">PheRS</shortName>
    </alternativeName>
</protein>
<keyword evidence="5 13" id="KW-0436">Ligase</keyword>
<evidence type="ECO:0000313" key="15">
    <source>
        <dbReference type="EMBL" id="MSV25671.1"/>
    </source>
</evidence>
<dbReference type="GO" id="GO:0006432">
    <property type="term" value="P:phenylalanyl-tRNA aminoacylation"/>
    <property type="evidence" value="ECO:0007669"/>
    <property type="project" value="UniProtKB-UniRule"/>
</dbReference>
<keyword evidence="4 13" id="KW-0963">Cytoplasm</keyword>
<dbReference type="Pfam" id="PF02912">
    <property type="entry name" value="Phe_tRNA-synt_N"/>
    <property type="match status" value="1"/>
</dbReference>
<dbReference type="CDD" id="cd00496">
    <property type="entry name" value="PheRS_alpha_core"/>
    <property type="match status" value="1"/>
</dbReference>
<evidence type="ECO:0000259" key="14">
    <source>
        <dbReference type="PROSITE" id="PS50862"/>
    </source>
</evidence>
<proteinExistence type="inferred from homology"/>
<dbReference type="GO" id="GO:0000287">
    <property type="term" value="F:magnesium ion binding"/>
    <property type="evidence" value="ECO:0007669"/>
    <property type="project" value="UniProtKB-UniRule"/>
</dbReference>
<dbReference type="FunFam" id="3.30.930.10:FF:000003">
    <property type="entry name" value="Phenylalanine--tRNA ligase alpha subunit"/>
    <property type="match status" value="1"/>
</dbReference>
<comment type="caution">
    <text evidence="15">The sequence shown here is derived from an EMBL/GenBank/DDBJ whole genome shotgun (WGS) entry which is preliminary data.</text>
</comment>
<dbReference type="InterPro" id="IPR045864">
    <property type="entry name" value="aa-tRNA-synth_II/BPL/LPL"/>
</dbReference>
<name>A0A6I2V147_9FIRM</name>
<dbReference type="GO" id="GO:0004826">
    <property type="term" value="F:phenylalanine-tRNA ligase activity"/>
    <property type="evidence" value="ECO:0007669"/>
    <property type="project" value="UniProtKB-UniRule"/>
</dbReference>
<evidence type="ECO:0000256" key="12">
    <source>
        <dbReference type="ARBA" id="ARBA00049255"/>
    </source>
</evidence>
<evidence type="ECO:0000256" key="13">
    <source>
        <dbReference type="HAMAP-Rule" id="MF_00281"/>
    </source>
</evidence>
<evidence type="ECO:0000256" key="1">
    <source>
        <dbReference type="ARBA" id="ARBA00004496"/>
    </source>
</evidence>
<evidence type="ECO:0000256" key="4">
    <source>
        <dbReference type="ARBA" id="ARBA00022490"/>
    </source>
</evidence>
<dbReference type="SUPFAM" id="SSF46589">
    <property type="entry name" value="tRNA-binding arm"/>
    <property type="match status" value="1"/>
</dbReference>
<feature type="binding site" evidence="13">
    <location>
        <position position="257"/>
    </location>
    <ligand>
        <name>Mg(2+)</name>
        <dbReference type="ChEBI" id="CHEBI:18420"/>
        <note>shared with beta subunit</note>
    </ligand>
</feature>
<comment type="cofactor">
    <cofactor evidence="13">
        <name>Mg(2+)</name>
        <dbReference type="ChEBI" id="CHEBI:18420"/>
    </cofactor>
    <text evidence="13">Binds 2 magnesium ions per tetramer.</text>
</comment>
<keyword evidence="6 13" id="KW-0479">Metal-binding</keyword>
<dbReference type="PANTHER" id="PTHR11538:SF41">
    <property type="entry name" value="PHENYLALANINE--TRNA LIGASE, MITOCHONDRIAL"/>
    <property type="match status" value="1"/>
</dbReference>
<evidence type="ECO:0000256" key="5">
    <source>
        <dbReference type="ARBA" id="ARBA00022598"/>
    </source>
</evidence>
<organism evidence="15 16">
    <name type="scientific">Selenomonas montiformis</name>
    <dbReference type="NCBI Taxonomy" id="2652285"/>
    <lineage>
        <taxon>Bacteria</taxon>
        <taxon>Bacillati</taxon>
        <taxon>Bacillota</taxon>
        <taxon>Negativicutes</taxon>
        <taxon>Selenomonadales</taxon>
        <taxon>Selenomonadaceae</taxon>
        <taxon>Selenomonas</taxon>
    </lineage>
</organism>
<dbReference type="InterPro" id="IPR004529">
    <property type="entry name" value="Phe-tRNA-synth_IIc_asu"/>
</dbReference>
<dbReference type="PROSITE" id="PS50862">
    <property type="entry name" value="AA_TRNA_LIGASE_II"/>
    <property type="match status" value="1"/>
</dbReference>
<dbReference type="Pfam" id="PF01409">
    <property type="entry name" value="tRNA-synt_2d"/>
    <property type="match status" value="1"/>
</dbReference>
<dbReference type="GO" id="GO:0005737">
    <property type="term" value="C:cytoplasm"/>
    <property type="evidence" value="ECO:0007669"/>
    <property type="project" value="UniProtKB-SubCell"/>
</dbReference>
<evidence type="ECO:0000256" key="8">
    <source>
        <dbReference type="ARBA" id="ARBA00022840"/>
    </source>
</evidence>
<dbReference type="EC" id="6.1.1.20" evidence="13"/>
<keyword evidence="8 13" id="KW-0067">ATP-binding</keyword>
<dbReference type="EMBL" id="VUNL01000013">
    <property type="protein sequence ID" value="MSV25671.1"/>
    <property type="molecule type" value="Genomic_DNA"/>
</dbReference>
<dbReference type="InterPro" id="IPR022911">
    <property type="entry name" value="Phe_tRNA_ligase_alpha1_bac"/>
</dbReference>
<gene>
    <name evidence="13 15" type="primary">pheS</name>
    <name evidence="15" type="ORF">FYJ78_10955</name>
</gene>
<evidence type="ECO:0000256" key="6">
    <source>
        <dbReference type="ARBA" id="ARBA00022723"/>
    </source>
</evidence>
<dbReference type="PANTHER" id="PTHR11538">
    <property type="entry name" value="PHENYLALANYL-TRNA SYNTHETASE"/>
    <property type="match status" value="1"/>
</dbReference>
<evidence type="ECO:0000256" key="11">
    <source>
        <dbReference type="ARBA" id="ARBA00023146"/>
    </source>
</evidence>
<accession>A0A6I2V147</accession>
<dbReference type="NCBIfam" id="TIGR00468">
    <property type="entry name" value="pheS"/>
    <property type="match status" value="1"/>
</dbReference>
<comment type="similarity">
    <text evidence="2 13">Belongs to the class-II aminoacyl-tRNA synthetase family. Phe-tRNA synthetase alpha subunit type 1 subfamily.</text>
</comment>
<keyword evidence="7 13" id="KW-0547">Nucleotide-binding</keyword>
<evidence type="ECO:0000313" key="16">
    <source>
        <dbReference type="Proteomes" id="UP000430222"/>
    </source>
</evidence>
<comment type="subunit">
    <text evidence="3 13">Tetramer of two alpha and two beta subunits.</text>
</comment>
<dbReference type="Gene3D" id="3.30.930.10">
    <property type="entry name" value="Bira Bifunctional Protein, Domain 2"/>
    <property type="match status" value="1"/>
</dbReference>
<keyword evidence="9 13" id="KW-0460">Magnesium</keyword>
<dbReference type="Proteomes" id="UP000430222">
    <property type="component" value="Unassembled WGS sequence"/>
</dbReference>
<keyword evidence="16" id="KW-1185">Reference proteome</keyword>
<evidence type="ECO:0000256" key="2">
    <source>
        <dbReference type="ARBA" id="ARBA00010207"/>
    </source>
</evidence>
<evidence type="ECO:0000256" key="10">
    <source>
        <dbReference type="ARBA" id="ARBA00022917"/>
    </source>
</evidence>
<dbReference type="SUPFAM" id="SSF55681">
    <property type="entry name" value="Class II aaRS and biotin synthetases"/>
    <property type="match status" value="1"/>
</dbReference>
<keyword evidence="11 13" id="KW-0030">Aminoacyl-tRNA synthetase</keyword>
<dbReference type="GO" id="GO:0005524">
    <property type="term" value="F:ATP binding"/>
    <property type="evidence" value="ECO:0007669"/>
    <property type="project" value="UniProtKB-UniRule"/>
</dbReference>